<sequence length="237" mass="26456">MISANFSQTVKAMLSLKQSQITDYGKRGEINPSGIKVKYYTYFPSKSSKYVMINSLTIDWVPTISHLLLGSIITVTIKDKRATMIHKSSGHLYEVKQAADSTWTISIDSCLYFPISELRQGIPLMFDIDVPNKNIKSNVEIGQISFRISFMTVEHAGSSSIGTATLESTERQKIDCNAIESPIIPRNVMVQSPIHIVSVELIKRYLSGDMNITELRSVLEELSGNSHNQKMLGHLEG</sequence>
<dbReference type="Proteomes" id="UP001161587">
    <property type="component" value="Segment"/>
</dbReference>
<reference evidence="1" key="2">
    <citation type="journal article" date="2021" name="Viruses">
        <title>Illuminating the Plant Rhabdovirus Landscape through Metatranscriptomics Data.</title>
        <authorList>
            <person name="Bejerman N."/>
            <person name="Dietzgen R.G."/>
            <person name="Debat H."/>
        </authorList>
    </citation>
    <scope>NUCLEOTIDE SEQUENCE</scope>
</reference>
<proteinExistence type="predicted"/>
<keyword evidence="2" id="KW-1185">Reference proteome</keyword>
<dbReference type="GeneID" id="80541034"/>
<organism evidence="1 2">
    <name type="scientific">Trachyspermum ammi virus 1</name>
    <dbReference type="NCBI Taxonomy" id="2793743"/>
    <lineage>
        <taxon>Viruses</taxon>
        <taxon>Riboviria</taxon>
        <taxon>Orthornavirae</taxon>
        <taxon>Negarnaviricota</taxon>
        <taxon>Haploviricotina</taxon>
        <taxon>Monjiviricetes</taxon>
        <taxon>Mononegavirales</taxon>
        <taxon>Rhabdoviridae</taxon>
        <taxon>Betarhabdovirinae</taxon>
        <taxon>Gammacytorhabdovirus</taxon>
        <taxon>Gammacytorhabdovirus trachyspermi</taxon>
        <taxon>Cytorhabdovirus trachyspermi</taxon>
    </lineage>
</organism>
<dbReference type="KEGG" id="vg:80541034"/>
<dbReference type="RefSeq" id="YP_010802306.1">
    <property type="nucleotide sequence ID" value="NC_076981.1"/>
</dbReference>
<name>A0A8D9UIU3_9RHAB</name>
<evidence type="ECO:0000313" key="2">
    <source>
        <dbReference type="Proteomes" id="UP001161587"/>
    </source>
</evidence>
<protein>
    <submittedName>
        <fullName evidence="1">P3</fullName>
    </submittedName>
</protein>
<reference evidence="1" key="1">
    <citation type="journal article" date="2021" name="J. Anim. Genet.">
        <title>Illuminating the plant rhabdovirus landscape through metatranscriptomics data.</title>
        <authorList>
            <person name="Bejerman N."/>
            <person name="Dietzgen R.G."/>
            <person name="Debat H."/>
        </authorList>
    </citation>
    <scope>NUCLEOTIDE SEQUENCE</scope>
</reference>
<dbReference type="EMBL" id="BK014309">
    <property type="protein sequence ID" value="DAF42353.1"/>
    <property type="molecule type" value="Viral_cRNA"/>
</dbReference>
<accession>A0A8D9UIU3</accession>
<evidence type="ECO:0000313" key="1">
    <source>
        <dbReference type="EMBL" id="DAF42353.1"/>
    </source>
</evidence>